<dbReference type="SMART" id="SM00181">
    <property type="entry name" value="EGF"/>
    <property type="match status" value="5"/>
</dbReference>
<dbReference type="Pfam" id="PF22633">
    <property type="entry name" value="F5_F8_type_C_2"/>
    <property type="match status" value="1"/>
</dbReference>
<evidence type="ECO:0000313" key="5">
    <source>
        <dbReference type="EnsemblMetazoa" id="G8425.1:cds"/>
    </source>
</evidence>
<accession>A0A8W8NP64</accession>
<dbReference type="AlphaFoldDB" id="A0A8W8NP64"/>
<keyword evidence="2" id="KW-0472">Membrane</keyword>
<keyword evidence="2" id="KW-1133">Transmembrane helix</keyword>
<feature type="transmembrane region" description="Helical" evidence="2">
    <location>
        <begin position="464"/>
        <end position="484"/>
    </location>
</feature>
<dbReference type="PANTHER" id="PTHR24043:SF8">
    <property type="entry name" value="EGF-LIKE DOMAIN-CONTAINING PROTEIN"/>
    <property type="match status" value="1"/>
</dbReference>
<keyword evidence="6" id="KW-1185">Reference proteome</keyword>
<dbReference type="PANTHER" id="PTHR24043">
    <property type="entry name" value="SCAVENGER RECEPTOR CLASS F"/>
    <property type="match status" value="1"/>
</dbReference>
<dbReference type="OrthoDB" id="6160325at2759"/>
<name>A0A8W8NP64_MAGGI</name>
<feature type="chain" id="PRO_5036479715" description="TNFR-Cys domain-containing protein" evidence="3">
    <location>
        <begin position="19"/>
        <end position="565"/>
    </location>
</feature>
<keyword evidence="3" id="KW-0732">Signal</keyword>
<evidence type="ECO:0000256" key="3">
    <source>
        <dbReference type="SAM" id="SignalP"/>
    </source>
</evidence>
<feature type="domain" description="TNFR-Cys" evidence="4">
    <location>
        <begin position="178"/>
        <end position="214"/>
    </location>
</feature>
<proteinExistence type="predicted"/>
<dbReference type="Gene3D" id="2.170.300.10">
    <property type="entry name" value="Tie2 ligand-binding domain superfamily"/>
    <property type="match status" value="1"/>
</dbReference>
<evidence type="ECO:0000313" key="6">
    <source>
        <dbReference type="Proteomes" id="UP000005408"/>
    </source>
</evidence>
<dbReference type="InterPro" id="IPR008979">
    <property type="entry name" value="Galactose-bd-like_sf"/>
</dbReference>
<organism evidence="5 6">
    <name type="scientific">Magallana gigas</name>
    <name type="common">Pacific oyster</name>
    <name type="synonym">Crassostrea gigas</name>
    <dbReference type="NCBI Taxonomy" id="29159"/>
    <lineage>
        <taxon>Eukaryota</taxon>
        <taxon>Metazoa</taxon>
        <taxon>Spiralia</taxon>
        <taxon>Lophotrochozoa</taxon>
        <taxon>Mollusca</taxon>
        <taxon>Bivalvia</taxon>
        <taxon>Autobranchia</taxon>
        <taxon>Pteriomorphia</taxon>
        <taxon>Ostreida</taxon>
        <taxon>Ostreoidea</taxon>
        <taxon>Ostreidae</taxon>
        <taxon>Magallana</taxon>
    </lineage>
</organism>
<dbReference type="GO" id="GO:0005044">
    <property type="term" value="F:scavenger receptor activity"/>
    <property type="evidence" value="ECO:0007669"/>
    <property type="project" value="InterPro"/>
</dbReference>
<dbReference type="SUPFAM" id="SSF49785">
    <property type="entry name" value="Galactose-binding domain-like"/>
    <property type="match status" value="1"/>
</dbReference>
<evidence type="ECO:0000259" key="4">
    <source>
        <dbReference type="PROSITE" id="PS00652"/>
    </source>
</evidence>
<dbReference type="PROSITE" id="PS00652">
    <property type="entry name" value="TNFR_NGFR_1"/>
    <property type="match status" value="1"/>
</dbReference>
<reference evidence="5" key="1">
    <citation type="submission" date="2022-08" db="UniProtKB">
        <authorList>
            <consortium name="EnsemblMetazoa"/>
        </authorList>
    </citation>
    <scope>IDENTIFICATION</scope>
    <source>
        <strain evidence="5">05x7-T-G4-1.051#20</strain>
    </source>
</reference>
<sequence>MKTSVVILALSFLEFYHCYENLCRKNSTTVLQSSTFVNHKAALAVDGDIRTTDRYCSHTDVNQTVAWFQVDLGKPYSIKNVTLYYRKDGLGDKDWQPYRFRQFYLDVSDLPASQKTTAHRTRCYTDNTTHPDVLPHIIDIPCKHTARYVIVETTYDAPEDDPVAGAMLEICEIEVSGCETGQYGDDCLPCQRCETCEINSGMCDCLATCINQTCNDTNGHCTFGCETGNWDPKCGSACPANCQDRKCFRENGLCETCKQGFWGNYCNQTCSTFCNEHICSKSDGRCNKGCNMGRYGDFCDKVCSPGCVKGSCDSQSGACSNRCYQNWMGTRCDRCDSTHYGLNCTKKCSVNCTIGCTKETGVCYSCVEGKFGEYCDKKCGIGCVSGCDQYTGQCVCKLGWQSERCEDCSPFHYGVDCNRKCSSSCLYGTCYTTNGTCKGGCKCSVVEELSQQVQHLKKANIETILFVVTGLLGLSLVLNLFFILRRVRCNVCENTAQEDSTSLQMISRVSCNETYYLNPIDLLNGDPKEESCICEEDFEECPQPHYAHIQKTSDKSNGEKSCEKW</sequence>
<keyword evidence="2" id="KW-0812">Transmembrane</keyword>
<dbReference type="InterPro" id="IPR042635">
    <property type="entry name" value="MEGF10/SREC1/2-like"/>
</dbReference>
<dbReference type="Proteomes" id="UP000005408">
    <property type="component" value="Unassembled WGS sequence"/>
</dbReference>
<dbReference type="EnsemblMetazoa" id="G8425.1">
    <property type="protein sequence ID" value="G8425.1:cds"/>
    <property type="gene ID" value="G8425"/>
</dbReference>
<protein>
    <recommendedName>
        <fullName evidence="4">TNFR-Cys domain-containing protein</fullName>
    </recommendedName>
</protein>
<dbReference type="InterPro" id="IPR000742">
    <property type="entry name" value="EGF"/>
</dbReference>
<evidence type="ECO:0000256" key="1">
    <source>
        <dbReference type="ARBA" id="ARBA00022536"/>
    </source>
</evidence>
<dbReference type="Gene3D" id="2.60.120.260">
    <property type="entry name" value="Galactose-binding domain-like"/>
    <property type="match status" value="1"/>
</dbReference>
<evidence type="ECO:0000256" key="2">
    <source>
        <dbReference type="SAM" id="Phobius"/>
    </source>
</evidence>
<dbReference type="InterPro" id="IPR001368">
    <property type="entry name" value="TNFR/NGFR_Cys_rich_reg"/>
</dbReference>
<feature type="signal peptide" evidence="3">
    <location>
        <begin position="1"/>
        <end position="18"/>
    </location>
</feature>
<keyword evidence="1" id="KW-0245">EGF-like domain</keyword>